<reference evidence="9 10" key="2">
    <citation type="submission" date="2022-06" db="EMBL/GenBank/DDBJ databases">
        <title>Genomic Encyclopedia of Type Strains, Phase I: the one thousand microbial genomes (KMG-I) project.</title>
        <authorList>
            <person name="Kyrpides N."/>
        </authorList>
    </citation>
    <scope>NUCLEOTIDE SEQUENCE [LARGE SCALE GENOMIC DNA]</scope>
    <source>
        <strain evidence="9 10">DSM 43889</strain>
    </source>
</reference>
<organism evidence="9 10">
    <name type="scientific">Actinoalloteichus caeruleus DSM 43889</name>
    <dbReference type="NCBI Taxonomy" id="1120930"/>
    <lineage>
        <taxon>Bacteria</taxon>
        <taxon>Bacillati</taxon>
        <taxon>Actinomycetota</taxon>
        <taxon>Actinomycetes</taxon>
        <taxon>Pseudonocardiales</taxon>
        <taxon>Pseudonocardiaceae</taxon>
        <taxon>Actinoalloteichus</taxon>
        <taxon>Actinoalloteichus cyanogriseus</taxon>
    </lineage>
</organism>
<comment type="subcellular location">
    <subcellularLocation>
        <location evidence="1">Membrane</location>
        <topology evidence="1">Multi-pass membrane protein</topology>
    </subcellularLocation>
</comment>
<evidence type="ECO:0000256" key="6">
    <source>
        <dbReference type="SAM" id="MobiDB-lite"/>
    </source>
</evidence>
<name>A0ABT1JLE8_ACTCY</name>
<feature type="region of interest" description="Disordered" evidence="6">
    <location>
        <begin position="526"/>
        <end position="552"/>
    </location>
</feature>
<evidence type="ECO:0000256" key="7">
    <source>
        <dbReference type="SAM" id="Phobius"/>
    </source>
</evidence>
<evidence type="ECO:0000256" key="2">
    <source>
        <dbReference type="ARBA" id="ARBA00022692"/>
    </source>
</evidence>
<feature type="transmembrane region" description="Helical" evidence="7">
    <location>
        <begin position="186"/>
        <end position="207"/>
    </location>
</feature>
<keyword evidence="5 7" id="KW-0472">Membrane</keyword>
<dbReference type="Pfam" id="PF05140">
    <property type="entry name" value="ResB"/>
    <property type="match status" value="1"/>
</dbReference>
<dbReference type="RefSeq" id="WP_026419585.1">
    <property type="nucleotide sequence ID" value="NZ_AUBJ02000001.1"/>
</dbReference>
<reference evidence="9 10" key="1">
    <citation type="submission" date="2013-07" db="EMBL/GenBank/DDBJ databases">
        <authorList>
            <consortium name="DOE Joint Genome Institute"/>
            <person name="Reeve W."/>
            <person name="Huntemann M."/>
            <person name="Han J."/>
            <person name="Chen A."/>
            <person name="Kyrpides N."/>
            <person name="Mavromatis K."/>
            <person name="Markowitz V."/>
            <person name="Palaniappan K."/>
            <person name="Ivanova N."/>
            <person name="Schaumberg A."/>
            <person name="Pati A."/>
            <person name="Liolios K."/>
            <person name="Nordberg H.P."/>
            <person name="Cantor M.N."/>
            <person name="Hua S.X."/>
            <person name="Woyke T."/>
        </authorList>
    </citation>
    <scope>NUCLEOTIDE SEQUENCE [LARGE SCALE GENOMIC DNA]</scope>
    <source>
        <strain evidence="9 10">DSM 43889</strain>
    </source>
</reference>
<accession>A0ABT1JLE8</accession>
<keyword evidence="2 7" id="KW-0812">Transmembrane</keyword>
<dbReference type="Proteomes" id="UP000791080">
    <property type="component" value="Unassembled WGS sequence"/>
</dbReference>
<evidence type="ECO:0000256" key="1">
    <source>
        <dbReference type="ARBA" id="ARBA00004141"/>
    </source>
</evidence>
<dbReference type="EMBL" id="AUBJ02000001">
    <property type="protein sequence ID" value="MCP2333339.1"/>
    <property type="molecule type" value="Genomic_DNA"/>
</dbReference>
<evidence type="ECO:0000259" key="8">
    <source>
        <dbReference type="Pfam" id="PF05140"/>
    </source>
</evidence>
<feature type="transmembrane region" description="Helical" evidence="7">
    <location>
        <begin position="462"/>
        <end position="481"/>
    </location>
</feature>
<gene>
    <name evidence="9" type="ORF">G443_003609</name>
</gene>
<evidence type="ECO:0000313" key="9">
    <source>
        <dbReference type="EMBL" id="MCP2333339.1"/>
    </source>
</evidence>
<dbReference type="PANTHER" id="PTHR31566:SF0">
    <property type="entry name" value="CYTOCHROME C BIOGENESIS PROTEIN CCS1, CHLOROPLASTIC"/>
    <property type="match status" value="1"/>
</dbReference>
<evidence type="ECO:0000256" key="3">
    <source>
        <dbReference type="ARBA" id="ARBA00022748"/>
    </source>
</evidence>
<proteinExistence type="predicted"/>
<evidence type="ECO:0000256" key="4">
    <source>
        <dbReference type="ARBA" id="ARBA00022989"/>
    </source>
</evidence>
<dbReference type="PANTHER" id="PTHR31566">
    <property type="entry name" value="CYTOCHROME C BIOGENESIS PROTEIN CCS1, CHLOROPLASTIC"/>
    <property type="match status" value="1"/>
</dbReference>
<keyword evidence="4 7" id="KW-1133">Transmembrane helix</keyword>
<feature type="domain" description="ResB-like" evidence="8">
    <location>
        <begin position="35"/>
        <end position="521"/>
    </location>
</feature>
<keyword evidence="10" id="KW-1185">Reference proteome</keyword>
<protein>
    <submittedName>
        <fullName evidence="9">Cytochrome c biogenesis protein</fullName>
    </submittedName>
</protein>
<dbReference type="InterPro" id="IPR007816">
    <property type="entry name" value="ResB-like_domain"/>
</dbReference>
<feature type="transmembrane region" description="Helical" evidence="7">
    <location>
        <begin position="91"/>
        <end position="113"/>
    </location>
</feature>
<dbReference type="InterPro" id="IPR023494">
    <property type="entry name" value="Cyt_c_bgen_Ccs1/CcsB/ResB"/>
</dbReference>
<comment type="caution">
    <text evidence="9">The sequence shown here is derived from an EMBL/GenBank/DDBJ whole genome shotgun (WGS) entry which is preliminary data.</text>
</comment>
<sequence length="552" mass="60878">MAEESKAREETRPGRAPHRVVLATLRNYWRGLTTMRTALVLLFLLALASVPGALLPQRSVAPELVVDYYNDNPRLAPLLDRLSMFDVFGSVWFAAIYVLLFTSLVGCVVPRCAEFVRQLRARPVLTPRNLDRLPHHHRVETDVSPEEAVAHARTVLRGWRVAEREEDQGVRTLSAERGYLREAGNLVFHTAMLGLLVAFALGELFGYEGQTIVRADGQEFCNSGIYNYDSFNAGISVDGTNLNPFCVRVDGFRAEHLPTGQALQYHADLSYQVGDALETGEWSEHELQVNHPLRTGTDRVYLLGHGYAPRFTVTFPNGEERVKNTQWRPVELQTMLSEGATKFDPPGTPDEEERHRGQLAITGLLAPTPAYDGTLLTSRFPALNEPAVAVDVLRGNLGNDSGRGQSIFEIDQEMVDAGLLERVARENLSVGEELELDDGTVIRFDGVDDWVSLQVSHDPAQIWVLVASIAVLLGLSLSLGIKRRRVWVRATPADPDDPGGRTVVRIGGLARTDQAGYGEEFTRLAAELEPAGRSEPPADPEPASARAHGKDT</sequence>
<evidence type="ECO:0000313" key="10">
    <source>
        <dbReference type="Proteomes" id="UP000791080"/>
    </source>
</evidence>
<evidence type="ECO:0000256" key="5">
    <source>
        <dbReference type="ARBA" id="ARBA00023136"/>
    </source>
</evidence>
<feature type="transmembrane region" description="Helical" evidence="7">
    <location>
        <begin position="38"/>
        <end position="55"/>
    </location>
</feature>
<keyword evidence="3" id="KW-0201">Cytochrome c-type biogenesis</keyword>